<gene>
    <name evidence="1" type="ORF">LCGC14_1423140</name>
</gene>
<feature type="non-terminal residue" evidence="1">
    <location>
        <position position="1"/>
    </location>
</feature>
<protein>
    <submittedName>
        <fullName evidence="1">Uncharacterized protein</fullName>
    </submittedName>
</protein>
<organism evidence="1">
    <name type="scientific">marine sediment metagenome</name>
    <dbReference type="NCBI Taxonomy" id="412755"/>
    <lineage>
        <taxon>unclassified sequences</taxon>
        <taxon>metagenomes</taxon>
        <taxon>ecological metagenomes</taxon>
    </lineage>
</organism>
<sequence length="242" mass="27258">SRRATLFPSDCRSRRSCRSSWPRSPWPSRVRWPRRSRGGIRPTGRRRDAAVRGPGELLDFLEAPFTRPITRRRDRSSCPVKGYEPRVPGRPQLPSQNNWIRFDVTAFVNGRYAARIGGQRIGGRVNLRCRPSGSWAVNRAGGWLPVTAVPTAFLFLGPLFLGSRRSSCRPRLGPFLTALGVVALRLLAKRSRGWIIPLGLPSRAGPIVRSLRELRFVAIPTVSCSGEKGLYFSHNEQLEWFC</sequence>
<reference evidence="1" key="1">
    <citation type="journal article" date="2015" name="Nature">
        <title>Complex archaea that bridge the gap between prokaryotes and eukaryotes.</title>
        <authorList>
            <person name="Spang A."/>
            <person name="Saw J.H."/>
            <person name="Jorgensen S.L."/>
            <person name="Zaremba-Niedzwiedzka K."/>
            <person name="Martijn J."/>
            <person name="Lind A.E."/>
            <person name="van Eijk R."/>
            <person name="Schleper C."/>
            <person name="Guy L."/>
            <person name="Ettema T.J."/>
        </authorList>
    </citation>
    <scope>NUCLEOTIDE SEQUENCE</scope>
</reference>
<dbReference type="AlphaFoldDB" id="A0A0F9M678"/>
<comment type="caution">
    <text evidence="1">The sequence shown here is derived from an EMBL/GenBank/DDBJ whole genome shotgun (WGS) entry which is preliminary data.</text>
</comment>
<name>A0A0F9M678_9ZZZZ</name>
<accession>A0A0F9M678</accession>
<dbReference type="EMBL" id="LAZR01009517">
    <property type="protein sequence ID" value="KKM72180.1"/>
    <property type="molecule type" value="Genomic_DNA"/>
</dbReference>
<evidence type="ECO:0000313" key="1">
    <source>
        <dbReference type="EMBL" id="KKM72180.1"/>
    </source>
</evidence>
<proteinExistence type="predicted"/>